<evidence type="ECO:0000259" key="4">
    <source>
        <dbReference type="PROSITE" id="PS50987"/>
    </source>
</evidence>
<sequence>MDALSVTEEIPDEVLEVRTPAHFKALAHPFRHRLLFALGRRPATISQLATGLGTAKGTVAHHLKVLAEAGMVRVGHSRQVRGGTEQYHERTFRRMIGEAGDLDATAALLNAVAQQIATDRDPLLHLRHLRLTPAQADRLRATLDDLVGGAEEAGPDAPRYGVLVALYRQGDSGSPS</sequence>
<dbReference type="GO" id="GO:0003677">
    <property type="term" value="F:DNA binding"/>
    <property type="evidence" value="ECO:0007669"/>
    <property type="project" value="UniProtKB-KW"/>
</dbReference>
<keyword evidence="6" id="KW-1185">Reference proteome</keyword>
<feature type="domain" description="HTH arsR-type" evidence="4">
    <location>
        <begin position="11"/>
        <end position="104"/>
    </location>
</feature>
<evidence type="ECO:0000256" key="1">
    <source>
        <dbReference type="ARBA" id="ARBA00023015"/>
    </source>
</evidence>
<dbReference type="Pfam" id="PF12840">
    <property type="entry name" value="HTH_20"/>
    <property type="match status" value="1"/>
</dbReference>
<accession>A0A1C5H2V3</accession>
<keyword evidence="2" id="KW-0238">DNA-binding</keyword>
<dbReference type="Proteomes" id="UP000198221">
    <property type="component" value="Chromosome I"/>
</dbReference>
<dbReference type="PRINTS" id="PR00778">
    <property type="entry name" value="HTHARSR"/>
</dbReference>
<dbReference type="SUPFAM" id="SSF46785">
    <property type="entry name" value="Winged helix' DNA-binding domain"/>
    <property type="match status" value="1"/>
</dbReference>
<dbReference type="InterPro" id="IPR036388">
    <property type="entry name" value="WH-like_DNA-bd_sf"/>
</dbReference>
<evidence type="ECO:0000313" key="5">
    <source>
        <dbReference type="EMBL" id="SCG40338.1"/>
    </source>
</evidence>
<dbReference type="AlphaFoldDB" id="A0A1C5H2V3"/>
<dbReference type="SMART" id="SM00418">
    <property type="entry name" value="HTH_ARSR"/>
    <property type="match status" value="1"/>
</dbReference>
<dbReference type="InterPro" id="IPR051081">
    <property type="entry name" value="HTH_MetalResp_TranReg"/>
</dbReference>
<dbReference type="InterPro" id="IPR001845">
    <property type="entry name" value="HTH_ArsR_DNA-bd_dom"/>
</dbReference>
<dbReference type="EMBL" id="LT607754">
    <property type="protein sequence ID" value="SCG40338.1"/>
    <property type="molecule type" value="Genomic_DNA"/>
</dbReference>
<proteinExistence type="predicted"/>
<dbReference type="GO" id="GO:0003700">
    <property type="term" value="F:DNA-binding transcription factor activity"/>
    <property type="evidence" value="ECO:0007669"/>
    <property type="project" value="InterPro"/>
</dbReference>
<keyword evidence="1" id="KW-0805">Transcription regulation</keyword>
<dbReference type="CDD" id="cd00090">
    <property type="entry name" value="HTH_ARSR"/>
    <property type="match status" value="1"/>
</dbReference>
<name>A0A1C5H2V3_9ACTN</name>
<gene>
    <name evidence="5" type="ORF">GA0070613_0753</name>
</gene>
<dbReference type="PANTHER" id="PTHR33154:SF33">
    <property type="entry name" value="TRANSCRIPTIONAL REPRESSOR SDPR"/>
    <property type="match status" value="1"/>
</dbReference>
<dbReference type="Gene3D" id="1.10.10.10">
    <property type="entry name" value="Winged helix-like DNA-binding domain superfamily/Winged helix DNA-binding domain"/>
    <property type="match status" value="1"/>
</dbReference>
<evidence type="ECO:0000256" key="2">
    <source>
        <dbReference type="ARBA" id="ARBA00023125"/>
    </source>
</evidence>
<evidence type="ECO:0000256" key="3">
    <source>
        <dbReference type="ARBA" id="ARBA00023163"/>
    </source>
</evidence>
<keyword evidence="3" id="KW-0804">Transcription</keyword>
<reference evidence="6" key="1">
    <citation type="submission" date="2016-06" db="EMBL/GenBank/DDBJ databases">
        <authorList>
            <person name="Varghese N."/>
            <person name="Submissions Spin"/>
        </authorList>
    </citation>
    <scope>NUCLEOTIDE SEQUENCE [LARGE SCALE GENOMIC DNA]</scope>
    <source>
        <strain evidence="6">DSM 43819</strain>
    </source>
</reference>
<dbReference type="PANTHER" id="PTHR33154">
    <property type="entry name" value="TRANSCRIPTIONAL REGULATOR, ARSR FAMILY"/>
    <property type="match status" value="1"/>
</dbReference>
<dbReference type="PROSITE" id="PS50987">
    <property type="entry name" value="HTH_ARSR_2"/>
    <property type="match status" value="1"/>
</dbReference>
<dbReference type="InterPro" id="IPR011991">
    <property type="entry name" value="ArsR-like_HTH"/>
</dbReference>
<evidence type="ECO:0000313" key="6">
    <source>
        <dbReference type="Proteomes" id="UP000198221"/>
    </source>
</evidence>
<dbReference type="InterPro" id="IPR036390">
    <property type="entry name" value="WH_DNA-bd_sf"/>
</dbReference>
<protein>
    <submittedName>
        <fullName evidence="5">Helix-turn-helix domain-containing protein</fullName>
    </submittedName>
</protein>
<organism evidence="5 6">
    <name type="scientific">Micromonospora inositola</name>
    <dbReference type="NCBI Taxonomy" id="47865"/>
    <lineage>
        <taxon>Bacteria</taxon>
        <taxon>Bacillati</taxon>
        <taxon>Actinomycetota</taxon>
        <taxon>Actinomycetes</taxon>
        <taxon>Micromonosporales</taxon>
        <taxon>Micromonosporaceae</taxon>
        <taxon>Micromonospora</taxon>
    </lineage>
</organism>